<keyword evidence="4" id="KW-1185">Reference proteome</keyword>
<evidence type="ECO:0000313" key="4">
    <source>
        <dbReference type="Proteomes" id="UP001496627"/>
    </source>
</evidence>
<reference evidence="3 4" key="1">
    <citation type="submission" date="2024-05" db="EMBL/GenBank/DDBJ databases">
        <title>Neorhizobium sp. Rsf11, a plant growth promoting and heavy metal resistant PAH-degrader.</title>
        <authorList>
            <person name="Golubev S.N."/>
            <person name="Muratova A.Y."/>
            <person name="Markelova M.I."/>
        </authorList>
    </citation>
    <scope>NUCLEOTIDE SEQUENCE [LARGE SCALE GENOMIC DNA]</scope>
    <source>
        <strain evidence="3 4">Rsf11</strain>
    </source>
</reference>
<comment type="caution">
    <text evidence="3">The sequence shown here is derived from an EMBL/GenBank/DDBJ whole genome shotgun (WGS) entry which is preliminary data.</text>
</comment>
<proteinExistence type="inferred from homology"/>
<dbReference type="EC" id="1.-.-.-" evidence="3"/>
<dbReference type="PRINTS" id="PR00080">
    <property type="entry name" value="SDRFAMILY"/>
</dbReference>
<name>A0ABV0M1S2_9HYPH</name>
<evidence type="ECO:0000256" key="2">
    <source>
        <dbReference type="ARBA" id="ARBA00023002"/>
    </source>
</evidence>
<keyword evidence="2 3" id="KW-0560">Oxidoreductase</keyword>
<dbReference type="InterPro" id="IPR036291">
    <property type="entry name" value="NAD(P)-bd_dom_sf"/>
</dbReference>
<dbReference type="Pfam" id="PF13561">
    <property type="entry name" value="adh_short_C2"/>
    <property type="match status" value="1"/>
</dbReference>
<protein>
    <submittedName>
        <fullName evidence="3">SDR family oxidoreductase</fullName>
        <ecNumber evidence="3">1.-.-.-</ecNumber>
    </submittedName>
</protein>
<dbReference type="PROSITE" id="PS00061">
    <property type="entry name" value="ADH_SHORT"/>
    <property type="match status" value="1"/>
</dbReference>
<evidence type="ECO:0000256" key="1">
    <source>
        <dbReference type="ARBA" id="ARBA00006484"/>
    </source>
</evidence>
<dbReference type="SUPFAM" id="SSF51735">
    <property type="entry name" value="NAD(P)-binding Rossmann-fold domains"/>
    <property type="match status" value="1"/>
</dbReference>
<sequence length="256" mass="27192">MAQVSVSHPDLADCGVLVTGGGSGIGAALVEGFATQGARVAFIDIADDVSRNLAARLTEKSRHPVFYVKADLRNIEEAKAAANEAARRLGSMSVLVNNAGWDDRHELEAVTEEYWDNSQAINLKQMFFVSQAIVPHLRKAGGGAIVNFSSIAYLLNMGEMPAYTTAKAGIIGLTKSLAGKLGPENIRVNAILPGMIVTERQKELWLKEENIAAMVARQCLKRVLVAEDLVGPCLFLASTASAAMTAQTIVIDGGAL</sequence>
<dbReference type="InterPro" id="IPR002347">
    <property type="entry name" value="SDR_fam"/>
</dbReference>
<dbReference type="EMBL" id="JBEAAL010000007">
    <property type="protein sequence ID" value="MEQ1405809.1"/>
    <property type="molecule type" value="Genomic_DNA"/>
</dbReference>
<dbReference type="Gene3D" id="3.40.50.720">
    <property type="entry name" value="NAD(P)-binding Rossmann-like Domain"/>
    <property type="match status" value="1"/>
</dbReference>
<evidence type="ECO:0000313" key="3">
    <source>
        <dbReference type="EMBL" id="MEQ1405809.1"/>
    </source>
</evidence>
<dbReference type="Proteomes" id="UP001496627">
    <property type="component" value="Unassembled WGS sequence"/>
</dbReference>
<dbReference type="RefSeq" id="WP_348863091.1">
    <property type="nucleotide sequence ID" value="NZ_JBEAAL010000007.1"/>
</dbReference>
<dbReference type="InterPro" id="IPR020904">
    <property type="entry name" value="Sc_DH/Rdtase_CS"/>
</dbReference>
<dbReference type="PANTHER" id="PTHR43639:SF1">
    <property type="entry name" value="SHORT-CHAIN DEHYDROGENASE_REDUCTASE FAMILY PROTEIN"/>
    <property type="match status" value="1"/>
</dbReference>
<dbReference type="PANTHER" id="PTHR43639">
    <property type="entry name" value="OXIDOREDUCTASE, SHORT-CHAIN DEHYDROGENASE/REDUCTASE FAMILY (AFU_ORTHOLOGUE AFUA_5G02870)"/>
    <property type="match status" value="1"/>
</dbReference>
<comment type="similarity">
    <text evidence="1">Belongs to the short-chain dehydrogenases/reductases (SDR) family.</text>
</comment>
<gene>
    <name evidence="3" type="ORF">ABK249_12770</name>
</gene>
<dbReference type="GO" id="GO:0016491">
    <property type="term" value="F:oxidoreductase activity"/>
    <property type="evidence" value="ECO:0007669"/>
    <property type="project" value="UniProtKB-KW"/>
</dbReference>
<accession>A0ABV0M1S2</accession>
<organism evidence="3 4">
    <name type="scientific">Neorhizobium phenanthreniclasticum</name>
    <dbReference type="NCBI Taxonomy" id="3157917"/>
    <lineage>
        <taxon>Bacteria</taxon>
        <taxon>Pseudomonadati</taxon>
        <taxon>Pseudomonadota</taxon>
        <taxon>Alphaproteobacteria</taxon>
        <taxon>Hyphomicrobiales</taxon>
        <taxon>Rhizobiaceae</taxon>
        <taxon>Rhizobium/Agrobacterium group</taxon>
        <taxon>Neorhizobium</taxon>
    </lineage>
</organism>
<dbReference type="PRINTS" id="PR00081">
    <property type="entry name" value="GDHRDH"/>
</dbReference>
<dbReference type="CDD" id="cd05233">
    <property type="entry name" value="SDR_c"/>
    <property type="match status" value="1"/>
</dbReference>